<dbReference type="VEuPathDB" id="FungiDB:CLCR_09379"/>
<accession>A0A1C1CRI5</accession>
<protein>
    <submittedName>
        <fullName evidence="2">Uncharacterized protein</fullName>
    </submittedName>
</protein>
<evidence type="ECO:0000256" key="1">
    <source>
        <dbReference type="SAM" id="MobiDB-lite"/>
    </source>
</evidence>
<evidence type="ECO:0000313" key="3">
    <source>
        <dbReference type="Proteomes" id="UP000094526"/>
    </source>
</evidence>
<keyword evidence="3" id="KW-1185">Reference proteome</keyword>
<comment type="caution">
    <text evidence="2">The sequence shown here is derived from an EMBL/GenBank/DDBJ whole genome shotgun (WGS) entry which is preliminary data.</text>
</comment>
<feature type="region of interest" description="Disordered" evidence="1">
    <location>
        <begin position="38"/>
        <end position="72"/>
    </location>
</feature>
<sequence>MADVWTAPSSRILRNPIPEDVVGLLAQQEARIDEMRLARDHGHDGSSYSHQMRPVAAGSEDRRNAPRQRPWT</sequence>
<organism evidence="2 3">
    <name type="scientific">Cladophialophora carrionii</name>
    <dbReference type="NCBI Taxonomy" id="86049"/>
    <lineage>
        <taxon>Eukaryota</taxon>
        <taxon>Fungi</taxon>
        <taxon>Dikarya</taxon>
        <taxon>Ascomycota</taxon>
        <taxon>Pezizomycotina</taxon>
        <taxon>Eurotiomycetes</taxon>
        <taxon>Chaetothyriomycetidae</taxon>
        <taxon>Chaetothyriales</taxon>
        <taxon>Herpotrichiellaceae</taxon>
        <taxon>Cladophialophora</taxon>
    </lineage>
</organism>
<dbReference type="AlphaFoldDB" id="A0A1C1CRI5"/>
<dbReference type="EMBL" id="LGRB01000009">
    <property type="protein sequence ID" value="OCT51117.1"/>
    <property type="molecule type" value="Genomic_DNA"/>
</dbReference>
<reference evidence="3" key="1">
    <citation type="submission" date="2015-07" db="EMBL/GenBank/DDBJ databases">
        <authorList>
            <person name="Teixeira M.M."/>
            <person name="Souza R.C."/>
            <person name="Almeida L.G."/>
            <person name="Vicente V.A."/>
            <person name="de Hoog S."/>
            <person name="Bocca A.L."/>
            <person name="de Almeida S.R."/>
            <person name="Vasconcelos A.T."/>
            <person name="Felipe M.S."/>
        </authorList>
    </citation>
    <scope>NUCLEOTIDE SEQUENCE [LARGE SCALE GENOMIC DNA]</scope>
    <source>
        <strain evidence="3">KSF</strain>
    </source>
</reference>
<dbReference type="Proteomes" id="UP000094526">
    <property type="component" value="Unassembled WGS sequence"/>
</dbReference>
<gene>
    <name evidence="2" type="ORF">CLCR_09379</name>
</gene>
<evidence type="ECO:0000313" key="2">
    <source>
        <dbReference type="EMBL" id="OCT51117.1"/>
    </source>
</evidence>
<name>A0A1C1CRI5_9EURO</name>
<proteinExistence type="predicted"/>